<dbReference type="Proteomes" id="UP001418222">
    <property type="component" value="Unassembled WGS sequence"/>
</dbReference>
<dbReference type="AlphaFoldDB" id="A0AAP0GBQ9"/>
<proteinExistence type="predicted"/>
<evidence type="ECO:0000313" key="2">
    <source>
        <dbReference type="EMBL" id="KAK8949563.1"/>
    </source>
</evidence>
<gene>
    <name evidence="2" type="ORF">KSP39_PZI006073</name>
</gene>
<accession>A0AAP0GBQ9</accession>
<keyword evidence="3" id="KW-1185">Reference proteome</keyword>
<name>A0AAP0GBQ9_9ASPA</name>
<sequence length="83" mass="8712">MNLTSWPASGSTSILAPPSSGMSASLCASERSSELVSARLASPTSPYTSKMEAHSTYRFIFITSGQSHPICVPLRALSSCCRG</sequence>
<evidence type="ECO:0000256" key="1">
    <source>
        <dbReference type="SAM" id="MobiDB-lite"/>
    </source>
</evidence>
<feature type="compositionally biased region" description="Polar residues" evidence="1">
    <location>
        <begin position="1"/>
        <end position="14"/>
    </location>
</feature>
<dbReference type="EMBL" id="JBBWWQ010000004">
    <property type="protein sequence ID" value="KAK8949563.1"/>
    <property type="molecule type" value="Genomic_DNA"/>
</dbReference>
<organism evidence="2 3">
    <name type="scientific">Platanthera zijinensis</name>
    <dbReference type="NCBI Taxonomy" id="2320716"/>
    <lineage>
        <taxon>Eukaryota</taxon>
        <taxon>Viridiplantae</taxon>
        <taxon>Streptophyta</taxon>
        <taxon>Embryophyta</taxon>
        <taxon>Tracheophyta</taxon>
        <taxon>Spermatophyta</taxon>
        <taxon>Magnoliopsida</taxon>
        <taxon>Liliopsida</taxon>
        <taxon>Asparagales</taxon>
        <taxon>Orchidaceae</taxon>
        <taxon>Orchidoideae</taxon>
        <taxon>Orchideae</taxon>
        <taxon>Orchidinae</taxon>
        <taxon>Platanthera</taxon>
    </lineage>
</organism>
<feature type="region of interest" description="Disordered" evidence="1">
    <location>
        <begin position="1"/>
        <end position="26"/>
    </location>
</feature>
<protein>
    <submittedName>
        <fullName evidence="2">Uncharacterized protein</fullName>
    </submittedName>
</protein>
<evidence type="ECO:0000313" key="3">
    <source>
        <dbReference type="Proteomes" id="UP001418222"/>
    </source>
</evidence>
<reference evidence="2 3" key="1">
    <citation type="journal article" date="2022" name="Nat. Plants">
        <title>Genomes of leafy and leafless Platanthera orchids illuminate the evolution of mycoheterotrophy.</title>
        <authorList>
            <person name="Li M.H."/>
            <person name="Liu K.W."/>
            <person name="Li Z."/>
            <person name="Lu H.C."/>
            <person name="Ye Q.L."/>
            <person name="Zhang D."/>
            <person name="Wang J.Y."/>
            <person name="Li Y.F."/>
            <person name="Zhong Z.M."/>
            <person name="Liu X."/>
            <person name="Yu X."/>
            <person name="Liu D.K."/>
            <person name="Tu X.D."/>
            <person name="Liu B."/>
            <person name="Hao Y."/>
            <person name="Liao X.Y."/>
            <person name="Jiang Y.T."/>
            <person name="Sun W.H."/>
            <person name="Chen J."/>
            <person name="Chen Y.Q."/>
            <person name="Ai Y."/>
            <person name="Zhai J.W."/>
            <person name="Wu S.S."/>
            <person name="Zhou Z."/>
            <person name="Hsiao Y.Y."/>
            <person name="Wu W.L."/>
            <person name="Chen Y.Y."/>
            <person name="Lin Y.F."/>
            <person name="Hsu J.L."/>
            <person name="Li C.Y."/>
            <person name="Wang Z.W."/>
            <person name="Zhao X."/>
            <person name="Zhong W.Y."/>
            <person name="Ma X.K."/>
            <person name="Ma L."/>
            <person name="Huang J."/>
            <person name="Chen G.Z."/>
            <person name="Huang M.Z."/>
            <person name="Huang L."/>
            <person name="Peng D.H."/>
            <person name="Luo Y.B."/>
            <person name="Zou S.Q."/>
            <person name="Chen S.P."/>
            <person name="Lan S."/>
            <person name="Tsai W.C."/>
            <person name="Van de Peer Y."/>
            <person name="Liu Z.J."/>
        </authorList>
    </citation>
    <scope>NUCLEOTIDE SEQUENCE [LARGE SCALE GENOMIC DNA]</scope>
    <source>
        <strain evidence="2">Lor287</strain>
    </source>
</reference>
<comment type="caution">
    <text evidence="2">The sequence shown here is derived from an EMBL/GenBank/DDBJ whole genome shotgun (WGS) entry which is preliminary data.</text>
</comment>